<dbReference type="InterPro" id="IPR051678">
    <property type="entry name" value="AGP_Transferase"/>
</dbReference>
<dbReference type="PANTHER" id="PTHR21310">
    <property type="entry name" value="AMINOGLYCOSIDE PHOSPHOTRANSFERASE-RELATED-RELATED"/>
    <property type="match status" value="1"/>
</dbReference>
<evidence type="ECO:0000259" key="1">
    <source>
        <dbReference type="Pfam" id="PF01636"/>
    </source>
</evidence>
<proteinExistence type="predicted"/>
<reference evidence="2 3" key="1">
    <citation type="journal article" date="2011" name="Front. Microbiol.">
        <title>Genomic signatures of strain selection and enhancement in Bacillus atrophaeus var. globigii, a historical biowarfare simulant.</title>
        <authorList>
            <person name="Gibbons H.S."/>
            <person name="Broomall S.M."/>
            <person name="McNew L.A."/>
            <person name="Daligault H."/>
            <person name="Chapman C."/>
            <person name="Bruce D."/>
            <person name="Karavis M."/>
            <person name="Krepps M."/>
            <person name="McGregor P.A."/>
            <person name="Hong C."/>
            <person name="Park K.H."/>
            <person name="Akmal A."/>
            <person name="Feldman A."/>
            <person name="Lin J.S."/>
            <person name="Chang W.E."/>
            <person name="Higgs B.W."/>
            <person name="Demirev P."/>
            <person name="Lindquist J."/>
            <person name="Liem A."/>
            <person name="Fochler E."/>
            <person name="Read T.D."/>
            <person name="Tapia R."/>
            <person name="Johnson S."/>
            <person name="Bishop-Lilly K.A."/>
            <person name="Detter C."/>
            <person name="Han C."/>
            <person name="Sozhamannan S."/>
            <person name="Rosenzweig C.N."/>
            <person name="Skowronski E.W."/>
        </authorList>
    </citation>
    <scope>NUCLEOTIDE SEQUENCE [LARGE SCALE GENOMIC DNA]</scope>
    <source>
        <strain evidence="2 3">1942</strain>
    </source>
</reference>
<evidence type="ECO:0000313" key="2">
    <source>
        <dbReference type="EMBL" id="ADP34897.1"/>
    </source>
</evidence>
<dbReference type="InterPro" id="IPR002575">
    <property type="entry name" value="Aminoglycoside_PTrfase"/>
</dbReference>
<dbReference type="RefSeq" id="WP_003327968.1">
    <property type="nucleotide sequence ID" value="NC_014639.1"/>
</dbReference>
<dbReference type="PANTHER" id="PTHR21310:SF15">
    <property type="entry name" value="AMINOGLYCOSIDE PHOSPHOTRANSFERASE DOMAIN-CONTAINING PROTEIN"/>
    <property type="match status" value="1"/>
</dbReference>
<gene>
    <name evidence="2" type="ordered locus">BATR1942_19910</name>
</gene>
<dbReference type="CDD" id="cd05152">
    <property type="entry name" value="MPH2"/>
    <property type="match status" value="1"/>
</dbReference>
<dbReference type="Proteomes" id="UP000006867">
    <property type="component" value="Chromosome"/>
</dbReference>
<dbReference type="SUPFAM" id="SSF56112">
    <property type="entry name" value="Protein kinase-like (PK-like)"/>
    <property type="match status" value="1"/>
</dbReference>
<dbReference type="InterPro" id="IPR011009">
    <property type="entry name" value="Kinase-like_dom_sf"/>
</dbReference>
<dbReference type="Gene3D" id="3.90.1200.10">
    <property type="match status" value="1"/>
</dbReference>
<accession>A0ABM5M457</accession>
<evidence type="ECO:0000313" key="3">
    <source>
        <dbReference type="Proteomes" id="UP000006867"/>
    </source>
</evidence>
<dbReference type="Gene3D" id="3.30.200.20">
    <property type="entry name" value="Phosphorylase Kinase, domain 1"/>
    <property type="match status" value="1"/>
</dbReference>
<name>A0ABM5M457_BACA1</name>
<dbReference type="Pfam" id="PF01636">
    <property type="entry name" value="APH"/>
    <property type="match status" value="1"/>
</dbReference>
<organism evidence="2 3">
    <name type="scientific">Bacillus atrophaeus (strain 1942)</name>
    <dbReference type="NCBI Taxonomy" id="720555"/>
    <lineage>
        <taxon>Bacteria</taxon>
        <taxon>Bacillati</taxon>
        <taxon>Bacillota</taxon>
        <taxon>Bacilli</taxon>
        <taxon>Bacillales</taxon>
        <taxon>Bacillaceae</taxon>
        <taxon>Bacillus</taxon>
    </lineage>
</organism>
<sequence length="305" mass="34568">MTNQNEQQSIEEIVRLAHKNGLMVNRESTQINETGMDFQVVFADDENGVPWVLRKPRRHDVIERAAAEGNALAFLRKHLSASVPDWRIHTPELIAYPRLDGIPAAGIDLEEKQYVWNMDHQPPSDHFVRSLAGILAELHGTDPAAAAEAGIEVLSPNNTRQSIAESMDNIKRELGVSDHLWRRWQKWISDDSYWPGFSALIHGDLHPAHMLIGKNQRVTGLLDWTEAKVADPAKDFVAYQMILGEKETVRLLMHYSEEGGRSWPGMQEHITEMEAAYPIDIAKFALQTKQDDHMEMAREALGLDK</sequence>
<feature type="domain" description="Aminoglycoside phosphotransferase" evidence="1">
    <location>
        <begin position="33"/>
        <end position="268"/>
    </location>
</feature>
<protein>
    <submittedName>
        <fullName evidence="2">Phosphotransferase</fullName>
    </submittedName>
</protein>
<keyword evidence="3" id="KW-1185">Reference proteome</keyword>
<dbReference type="EMBL" id="CP002207">
    <property type="protein sequence ID" value="ADP34897.1"/>
    <property type="molecule type" value="Genomic_DNA"/>
</dbReference>